<evidence type="ECO:0000313" key="3">
    <source>
        <dbReference type="Proteomes" id="UP001431217"/>
    </source>
</evidence>
<proteinExistence type="predicted"/>
<sequence length="129" mass="14317">MPIKRDEWMLPVLLYALLTATLFDPGVRRVLVLAFGERPLGVPVLALVAVAQSLLVLPLLWCAVHLQRIMRQALADGRGVGLFSLLLDMRAIGRRHPELRYSQLVCAFGLVYGLIVAGAWIFYADHLGI</sequence>
<dbReference type="Proteomes" id="UP001431217">
    <property type="component" value="Unassembled WGS sequence"/>
</dbReference>
<protein>
    <submittedName>
        <fullName evidence="2">Uncharacterized protein</fullName>
    </submittedName>
</protein>
<accession>A0ABT0MI94</accession>
<keyword evidence="1" id="KW-1133">Transmembrane helix</keyword>
<dbReference type="RefSeq" id="WP_249473172.1">
    <property type="nucleotide sequence ID" value="NZ_JAMBEP010000001.1"/>
</dbReference>
<name>A0ABT0MI94_9GAMM</name>
<keyword evidence="1" id="KW-0472">Membrane</keyword>
<feature type="transmembrane region" description="Helical" evidence="1">
    <location>
        <begin position="44"/>
        <end position="64"/>
    </location>
</feature>
<comment type="caution">
    <text evidence="2">The sequence shown here is derived from an EMBL/GenBank/DDBJ whole genome shotgun (WGS) entry which is preliminary data.</text>
</comment>
<evidence type="ECO:0000313" key="2">
    <source>
        <dbReference type="EMBL" id="MCL1634591.1"/>
    </source>
</evidence>
<gene>
    <name evidence="2" type="ORF">M2650_08105</name>
</gene>
<organism evidence="2 3">
    <name type="scientific">Luteimonas galliterrae</name>
    <dbReference type="NCBI Taxonomy" id="2940486"/>
    <lineage>
        <taxon>Bacteria</taxon>
        <taxon>Pseudomonadati</taxon>
        <taxon>Pseudomonadota</taxon>
        <taxon>Gammaproteobacteria</taxon>
        <taxon>Lysobacterales</taxon>
        <taxon>Lysobacteraceae</taxon>
        <taxon>Luteimonas</taxon>
    </lineage>
</organism>
<evidence type="ECO:0000256" key="1">
    <source>
        <dbReference type="SAM" id="Phobius"/>
    </source>
</evidence>
<dbReference type="EMBL" id="JAMBEP010000001">
    <property type="protein sequence ID" value="MCL1634591.1"/>
    <property type="molecule type" value="Genomic_DNA"/>
</dbReference>
<reference evidence="2 3" key="1">
    <citation type="submission" date="2022-05" db="EMBL/GenBank/DDBJ databases">
        <title>Luteimonas sp. SX5, whole genome shotgun sequencing project.</title>
        <authorList>
            <person name="Zhao G."/>
            <person name="Shen L."/>
        </authorList>
    </citation>
    <scope>NUCLEOTIDE SEQUENCE [LARGE SCALE GENOMIC DNA]</scope>
    <source>
        <strain evidence="2 3">SX5</strain>
    </source>
</reference>
<keyword evidence="1" id="KW-0812">Transmembrane</keyword>
<feature type="transmembrane region" description="Helical" evidence="1">
    <location>
        <begin position="104"/>
        <end position="123"/>
    </location>
</feature>
<keyword evidence="3" id="KW-1185">Reference proteome</keyword>